<evidence type="ECO:0000313" key="2">
    <source>
        <dbReference type="EMBL" id="VAW56907.1"/>
    </source>
</evidence>
<accession>A0A3B0X1Y0</accession>
<dbReference type="InterPro" id="IPR013976">
    <property type="entry name" value="HDOD"/>
</dbReference>
<dbReference type="SUPFAM" id="SSF109604">
    <property type="entry name" value="HD-domain/PDEase-like"/>
    <property type="match status" value="1"/>
</dbReference>
<protein>
    <recommendedName>
        <fullName evidence="1">HDOD domain-containing protein</fullName>
    </recommendedName>
</protein>
<dbReference type="PROSITE" id="PS51833">
    <property type="entry name" value="HDOD"/>
    <property type="match status" value="1"/>
</dbReference>
<feature type="domain" description="HDOD" evidence="1">
    <location>
        <begin position="14"/>
        <end position="70"/>
    </location>
</feature>
<dbReference type="PANTHER" id="PTHR33525:SF3">
    <property type="entry name" value="RIBONUCLEASE Y"/>
    <property type="match status" value="1"/>
</dbReference>
<dbReference type="EMBL" id="UOFF01000299">
    <property type="protein sequence ID" value="VAW56907.1"/>
    <property type="molecule type" value="Genomic_DNA"/>
</dbReference>
<dbReference type="InterPro" id="IPR052340">
    <property type="entry name" value="RNase_Y/CdgJ"/>
</dbReference>
<gene>
    <name evidence="2" type="ORF">MNBD_GAMMA07-189</name>
</gene>
<dbReference type="Gene3D" id="1.10.3210.10">
    <property type="entry name" value="Hypothetical protein af1432"/>
    <property type="match status" value="1"/>
</dbReference>
<reference evidence="2" key="1">
    <citation type="submission" date="2018-06" db="EMBL/GenBank/DDBJ databases">
        <authorList>
            <person name="Zhirakovskaya E."/>
        </authorList>
    </citation>
    <scope>NUCLEOTIDE SEQUENCE</scope>
</reference>
<feature type="non-terminal residue" evidence="2">
    <location>
        <position position="70"/>
    </location>
</feature>
<proteinExistence type="predicted"/>
<name>A0A3B0X1Y0_9ZZZZ</name>
<dbReference type="PANTHER" id="PTHR33525">
    <property type="match status" value="1"/>
</dbReference>
<dbReference type="Pfam" id="PF08668">
    <property type="entry name" value="HDOD"/>
    <property type="match status" value="1"/>
</dbReference>
<sequence length="70" mass="7742">MHTAQSLVKESVDLVSLPDVYTRLRSIIFSPDTNMSDIAEVLVHDPAVVARLLKLVNSPFFGLVSKIDTM</sequence>
<organism evidence="2">
    <name type="scientific">hydrothermal vent metagenome</name>
    <dbReference type="NCBI Taxonomy" id="652676"/>
    <lineage>
        <taxon>unclassified sequences</taxon>
        <taxon>metagenomes</taxon>
        <taxon>ecological metagenomes</taxon>
    </lineage>
</organism>
<dbReference type="AlphaFoldDB" id="A0A3B0X1Y0"/>
<evidence type="ECO:0000259" key="1">
    <source>
        <dbReference type="PROSITE" id="PS51833"/>
    </source>
</evidence>